<dbReference type="InterPro" id="IPR011022">
    <property type="entry name" value="Arrestin_C-like"/>
</dbReference>
<gene>
    <name evidence="3" type="ORF">ACCB10562</name>
</gene>
<dbReference type="SUPFAM" id="SSF81296">
    <property type="entry name" value="E set domains"/>
    <property type="match status" value="1"/>
</dbReference>
<organism evidence="3">
    <name type="scientific">Apis cerana</name>
    <name type="common">Indian honeybee</name>
    <dbReference type="NCBI Taxonomy" id="7461"/>
    <lineage>
        <taxon>Eukaryota</taxon>
        <taxon>Metazoa</taxon>
        <taxon>Ecdysozoa</taxon>
        <taxon>Arthropoda</taxon>
        <taxon>Hexapoda</taxon>
        <taxon>Insecta</taxon>
        <taxon>Pterygota</taxon>
        <taxon>Neoptera</taxon>
        <taxon>Endopterygota</taxon>
        <taxon>Hymenoptera</taxon>
        <taxon>Apocrita</taxon>
        <taxon>Aculeata</taxon>
        <taxon>Apoidea</taxon>
        <taxon>Anthophila</taxon>
        <taxon>Apidae</taxon>
        <taxon>Apis</taxon>
    </lineage>
</organism>
<dbReference type="EMBL" id="JR049341">
    <property type="protein sequence ID" value="AEY60930.1"/>
    <property type="molecule type" value="mRNA"/>
</dbReference>
<feature type="domain" description="Arrestin C-terminal-like" evidence="2">
    <location>
        <begin position="5"/>
        <end position="139"/>
    </location>
</feature>
<proteinExistence type="evidence at transcript level"/>
<evidence type="ECO:0000256" key="1">
    <source>
        <dbReference type="SAM" id="MobiDB-lite"/>
    </source>
</evidence>
<feature type="region of interest" description="Disordered" evidence="1">
    <location>
        <begin position="145"/>
        <end position="222"/>
    </location>
</feature>
<dbReference type="PANTHER" id="PTHR11188:SF176">
    <property type="entry name" value="ARRESTIN DOMAIN-CONTAINING PROTEIN 1"/>
    <property type="match status" value="1"/>
</dbReference>
<dbReference type="GO" id="GO:0005737">
    <property type="term" value="C:cytoplasm"/>
    <property type="evidence" value="ECO:0007669"/>
    <property type="project" value="TreeGrafter"/>
</dbReference>
<accession>V9IIP0</accession>
<protein>
    <recommendedName>
        <fullName evidence="2">Arrestin C-terminal-like domain-containing protein</fullName>
    </recommendedName>
</protein>
<dbReference type="PANTHER" id="PTHR11188">
    <property type="entry name" value="ARRESTIN DOMAIN CONTAINING PROTEIN"/>
    <property type="match status" value="1"/>
</dbReference>
<dbReference type="SMART" id="SM01017">
    <property type="entry name" value="Arrestin_C"/>
    <property type="match status" value="1"/>
</dbReference>
<dbReference type="InterPro" id="IPR014752">
    <property type="entry name" value="Arrestin-like_C"/>
</dbReference>
<evidence type="ECO:0000259" key="2">
    <source>
        <dbReference type="SMART" id="SM01017"/>
    </source>
</evidence>
<dbReference type="Gene3D" id="2.60.40.640">
    <property type="match status" value="1"/>
</dbReference>
<dbReference type="GO" id="GO:0015031">
    <property type="term" value="P:protein transport"/>
    <property type="evidence" value="ECO:0007669"/>
    <property type="project" value="TreeGrafter"/>
</dbReference>
<dbReference type="InterPro" id="IPR014756">
    <property type="entry name" value="Ig_E-set"/>
</dbReference>
<sequence>MYIGQTEPLTVSMSLPVRGYVPGQAIPITILMTNLSTVVVTKIRIVFKKVVSYHSTEKSRKHKEIIVEVEQPVNKDSDTYDVTFDVPAVPPTGMIHCNIIDVLYTLKVEACVDVSEWYYRMFQKNLKLRTNIVVGTVPLQNYETPQKTTDVTEDFSPHPQCTTEEYADDTQPLKNSERVEKGRSSLSLPLYEKSQIYRSSKPDKDDPTGDDGDSDGEVKPYSPMYRVYKFKSSLKKAR</sequence>
<dbReference type="AlphaFoldDB" id="V9IIP0"/>
<reference evidence="3" key="1">
    <citation type="submission" date="2011-11" db="EMBL/GenBank/DDBJ databases">
        <title>Decoding the brain transcriptome of the Eastern honeybee (Apis cerana) based on pyrosequencing.</title>
        <authorList>
            <person name="Sun L."/>
            <person name="Zheng H."/>
            <person name="Wang Y."/>
            <person name="Xie X."/>
            <person name="Zhu Y."/>
            <person name="Gu W."/>
            <person name="Wang S."/>
        </authorList>
    </citation>
    <scope>NUCLEOTIDE SEQUENCE</scope>
    <source>
        <tissue evidence="3">Brain</tissue>
    </source>
</reference>
<name>V9IIP0_APICE</name>
<dbReference type="InterPro" id="IPR050357">
    <property type="entry name" value="Arrestin_domain-protein"/>
</dbReference>
<dbReference type="Pfam" id="PF02752">
    <property type="entry name" value="Arrestin_C"/>
    <property type="match status" value="1"/>
</dbReference>
<evidence type="ECO:0000313" key="3">
    <source>
        <dbReference type="EMBL" id="AEY60930.1"/>
    </source>
</evidence>